<feature type="binding site" evidence="5">
    <location>
        <position position="31"/>
    </location>
    <ligand>
        <name>substrate</name>
    </ligand>
</feature>
<keyword evidence="4 5" id="KW-0460">Magnesium</keyword>
<feature type="binding site" evidence="5">
    <location>
        <position position="57"/>
    </location>
    <ligand>
        <name>substrate</name>
    </ligand>
</feature>
<keyword evidence="5" id="KW-0963">Cytoplasm</keyword>
<dbReference type="GO" id="GO:0000287">
    <property type="term" value="F:magnesium ion binding"/>
    <property type="evidence" value="ECO:0007669"/>
    <property type="project" value="UniProtKB-UniRule"/>
</dbReference>
<feature type="binding site" evidence="5">
    <location>
        <position position="143"/>
    </location>
    <ligand>
        <name>substrate</name>
    </ligand>
</feature>
<dbReference type="InterPro" id="IPR008162">
    <property type="entry name" value="Pyrophosphatase"/>
</dbReference>
<evidence type="ECO:0000256" key="2">
    <source>
        <dbReference type="ARBA" id="ARBA00022723"/>
    </source>
</evidence>
<sequence length="183" mass="21469">MNNINNIPSGKNAPHEIYVIIEIPAFSYPIKYEINKSFKALYVDRFIPTNMFYPCNYGFINQTLALDGDPLDVLIPTPYPIQSTSVIRCIPVGVLEMEDESGNDEKILAVPHKKITKEYKKIHDIDQISKSLKQQIIYFFENYKNLEKNKWTKVKGWKNFEEAKYIITKAINRYHIKNNNKKY</sequence>
<keyword evidence="3 5" id="KW-0378">Hydrolase</keyword>
<dbReference type="InterPro" id="IPR036649">
    <property type="entry name" value="Pyrophosphatase_sf"/>
</dbReference>
<feature type="binding site" evidence="5">
    <location>
        <position position="104"/>
    </location>
    <ligand>
        <name>Mg(2+)</name>
        <dbReference type="ChEBI" id="CHEBI:18420"/>
        <label>1</label>
    </ligand>
</feature>
<dbReference type="HAMAP" id="MF_00209">
    <property type="entry name" value="Inorganic_PPase"/>
    <property type="match status" value="1"/>
</dbReference>
<reference evidence="7" key="1">
    <citation type="submission" date="2018-09" db="EMBL/GenBank/DDBJ databases">
        <authorList>
            <person name="Manzano-Marin A."/>
            <person name="Manzano-Marin A."/>
        </authorList>
    </citation>
    <scope>NUCLEOTIDE SEQUENCE [LARGE SCALE GENOMIC DNA]</scope>
    <source>
        <strain evidence="7">BuCistrobi</strain>
    </source>
</reference>
<name>A0A3B1DVJ9_9GAMM</name>
<protein>
    <recommendedName>
        <fullName evidence="5">Inorganic pyrophosphatase</fullName>
        <ecNumber evidence="5">3.6.1.1</ecNumber>
    </recommendedName>
    <alternativeName>
        <fullName evidence="5">Pyrophosphate phospho-hydrolase</fullName>
        <shortName evidence="5">PPase</shortName>
    </alternativeName>
</protein>
<dbReference type="GO" id="GO:0004427">
    <property type="term" value="F:inorganic diphosphate phosphatase activity"/>
    <property type="evidence" value="ECO:0007669"/>
    <property type="project" value="UniProtKB-UniRule"/>
</dbReference>
<keyword evidence="2 5" id="KW-0479">Metal-binding</keyword>
<dbReference type="Proteomes" id="UP000271849">
    <property type="component" value="Chromosome"/>
</dbReference>
<feature type="binding site" evidence="5">
    <location>
        <position position="72"/>
    </location>
    <ligand>
        <name>Mg(2+)</name>
        <dbReference type="ChEBI" id="CHEBI:18420"/>
        <label>2</label>
    </ligand>
</feature>
<dbReference type="GO" id="GO:0006796">
    <property type="term" value="P:phosphate-containing compound metabolic process"/>
    <property type="evidence" value="ECO:0007669"/>
    <property type="project" value="InterPro"/>
</dbReference>
<dbReference type="Pfam" id="PF00719">
    <property type="entry name" value="Pyrophosphatase"/>
    <property type="match status" value="1"/>
</dbReference>
<dbReference type="EMBL" id="LR025085">
    <property type="protein sequence ID" value="VAX76283.1"/>
    <property type="molecule type" value="Genomic_DNA"/>
</dbReference>
<evidence type="ECO:0000256" key="3">
    <source>
        <dbReference type="ARBA" id="ARBA00022801"/>
    </source>
</evidence>
<dbReference type="AlphaFoldDB" id="A0A3B1DVJ9"/>
<comment type="subunit">
    <text evidence="5">Homohexamer.</text>
</comment>
<dbReference type="EC" id="3.6.1.1" evidence="5"/>
<feature type="binding site" evidence="5">
    <location>
        <position position="67"/>
    </location>
    <ligand>
        <name>Mg(2+)</name>
        <dbReference type="ChEBI" id="CHEBI:18420"/>
        <label>1</label>
    </ligand>
</feature>
<comment type="cofactor">
    <cofactor evidence="1 5">
        <name>Mg(2+)</name>
        <dbReference type="ChEBI" id="CHEBI:18420"/>
    </cofactor>
</comment>
<dbReference type="RefSeq" id="WP_158348930.1">
    <property type="nucleotide sequence ID" value="NZ_LR025085.1"/>
</dbReference>
<gene>
    <name evidence="5 6" type="primary">ppa</name>
    <name evidence="6" type="ORF">BUCINSTRO3249_0058</name>
</gene>
<accession>A0A3B1DVJ9</accession>
<evidence type="ECO:0000256" key="4">
    <source>
        <dbReference type="ARBA" id="ARBA00022842"/>
    </source>
</evidence>
<proteinExistence type="inferred from homology"/>
<dbReference type="PROSITE" id="PS00387">
    <property type="entry name" value="PPASE"/>
    <property type="match status" value="1"/>
</dbReference>
<comment type="function">
    <text evidence="5">Catalyzes the hydrolysis of inorganic pyrophosphate (PPi) forming two phosphate ions.</text>
</comment>
<comment type="similarity">
    <text evidence="5">Belongs to the PPase family.</text>
</comment>
<dbReference type="Gene3D" id="3.90.80.10">
    <property type="entry name" value="Inorganic pyrophosphatase"/>
    <property type="match status" value="1"/>
</dbReference>
<evidence type="ECO:0000313" key="6">
    <source>
        <dbReference type="EMBL" id="VAX76283.1"/>
    </source>
</evidence>
<organism evidence="6 7">
    <name type="scientific">Buchnera aphidicola</name>
    <name type="common">Cinara strobi</name>
    <dbReference type="NCBI Taxonomy" id="1921549"/>
    <lineage>
        <taxon>Bacteria</taxon>
        <taxon>Pseudomonadati</taxon>
        <taxon>Pseudomonadota</taxon>
        <taxon>Gammaproteobacteria</taxon>
        <taxon>Enterobacterales</taxon>
        <taxon>Erwiniaceae</taxon>
        <taxon>Buchnera</taxon>
    </lineage>
</organism>
<dbReference type="PANTHER" id="PTHR10286">
    <property type="entry name" value="INORGANIC PYROPHOSPHATASE"/>
    <property type="match status" value="1"/>
</dbReference>
<dbReference type="CDD" id="cd00412">
    <property type="entry name" value="pyrophosphatase"/>
    <property type="match status" value="1"/>
</dbReference>
<evidence type="ECO:0000256" key="1">
    <source>
        <dbReference type="ARBA" id="ARBA00001946"/>
    </source>
</evidence>
<dbReference type="NCBIfam" id="NF002317">
    <property type="entry name" value="PRK01250.1"/>
    <property type="match status" value="1"/>
</dbReference>
<dbReference type="STRING" id="1921549.GCA_900128825_00058"/>
<evidence type="ECO:0000313" key="7">
    <source>
        <dbReference type="Proteomes" id="UP000271849"/>
    </source>
</evidence>
<dbReference type="GO" id="GO:0005737">
    <property type="term" value="C:cytoplasm"/>
    <property type="evidence" value="ECO:0007669"/>
    <property type="project" value="UniProtKB-SubCell"/>
</dbReference>
<feature type="binding site" evidence="5">
    <location>
        <position position="72"/>
    </location>
    <ligand>
        <name>Mg(2+)</name>
        <dbReference type="ChEBI" id="CHEBI:18420"/>
        <label>1</label>
    </ligand>
</feature>
<evidence type="ECO:0000256" key="5">
    <source>
        <dbReference type="HAMAP-Rule" id="MF_00209"/>
    </source>
</evidence>
<dbReference type="SUPFAM" id="SSF50324">
    <property type="entry name" value="Inorganic pyrophosphatase"/>
    <property type="match status" value="1"/>
</dbReference>
<comment type="subcellular location">
    <subcellularLocation>
        <location evidence="5">Cytoplasm</location>
    </subcellularLocation>
</comment>
<comment type="catalytic activity">
    <reaction evidence="5">
        <text>diphosphate + H2O = 2 phosphate + H(+)</text>
        <dbReference type="Rhea" id="RHEA:24576"/>
        <dbReference type="ChEBI" id="CHEBI:15377"/>
        <dbReference type="ChEBI" id="CHEBI:15378"/>
        <dbReference type="ChEBI" id="CHEBI:33019"/>
        <dbReference type="ChEBI" id="CHEBI:43474"/>
        <dbReference type="EC" id="3.6.1.1"/>
    </reaction>
</comment>
<feature type="binding site" evidence="5">
    <location>
        <position position="45"/>
    </location>
    <ligand>
        <name>substrate</name>
    </ligand>
</feature>
<dbReference type="OrthoDB" id="5187599at2"/>